<feature type="compositionally biased region" description="Basic and acidic residues" evidence="1">
    <location>
        <begin position="45"/>
        <end position="60"/>
    </location>
</feature>
<feature type="compositionally biased region" description="Low complexity" evidence="1">
    <location>
        <begin position="262"/>
        <end position="274"/>
    </location>
</feature>
<feature type="region of interest" description="Disordered" evidence="1">
    <location>
        <begin position="702"/>
        <end position="732"/>
    </location>
</feature>
<feature type="region of interest" description="Disordered" evidence="1">
    <location>
        <begin position="387"/>
        <end position="417"/>
    </location>
</feature>
<evidence type="ECO:0000313" key="3">
    <source>
        <dbReference type="Proteomes" id="UP001527925"/>
    </source>
</evidence>
<accession>A0ABR4NE97</accession>
<protein>
    <submittedName>
        <fullName evidence="2">Uncharacterized protein</fullName>
    </submittedName>
</protein>
<feature type="compositionally biased region" description="Low complexity" evidence="1">
    <location>
        <begin position="443"/>
        <end position="452"/>
    </location>
</feature>
<feature type="compositionally biased region" description="Low complexity" evidence="1">
    <location>
        <begin position="326"/>
        <end position="344"/>
    </location>
</feature>
<feature type="compositionally biased region" description="Basic and acidic residues" evidence="1">
    <location>
        <begin position="661"/>
        <end position="676"/>
    </location>
</feature>
<feature type="region of interest" description="Disordered" evidence="1">
    <location>
        <begin position="43"/>
        <end position="94"/>
    </location>
</feature>
<feature type="compositionally biased region" description="Acidic residues" evidence="1">
    <location>
        <begin position="11"/>
        <end position="21"/>
    </location>
</feature>
<dbReference type="EMBL" id="JADGIZ020000009">
    <property type="protein sequence ID" value="KAL2917846.1"/>
    <property type="molecule type" value="Genomic_DNA"/>
</dbReference>
<evidence type="ECO:0000256" key="1">
    <source>
        <dbReference type="SAM" id="MobiDB-lite"/>
    </source>
</evidence>
<dbReference type="Proteomes" id="UP001527925">
    <property type="component" value="Unassembled WGS sequence"/>
</dbReference>
<reference evidence="2 3" key="1">
    <citation type="submission" date="2023-09" db="EMBL/GenBank/DDBJ databases">
        <title>Pangenome analysis of Batrachochytrium dendrobatidis and related Chytrids.</title>
        <authorList>
            <person name="Yacoub M.N."/>
            <person name="Stajich J.E."/>
            <person name="James T.Y."/>
        </authorList>
    </citation>
    <scope>NUCLEOTIDE SEQUENCE [LARGE SCALE GENOMIC DNA]</scope>
    <source>
        <strain evidence="2 3">JEL0888</strain>
    </source>
</reference>
<feature type="region of interest" description="Disordered" evidence="1">
    <location>
        <begin position="322"/>
        <end position="344"/>
    </location>
</feature>
<feature type="region of interest" description="Disordered" evidence="1">
    <location>
        <begin position="216"/>
        <end position="279"/>
    </location>
</feature>
<feature type="region of interest" description="Disordered" evidence="1">
    <location>
        <begin position="434"/>
        <end position="470"/>
    </location>
</feature>
<feature type="compositionally biased region" description="Polar residues" evidence="1">
    <location>
        <begin position="400"/>
        <end position="417"/>
    </location>
</feature>
<feature type="region of interest" description="Disordered" evidence="1">
    <location>
        <begin position="615"/>
        <end position="685"/>
    </location>
</feature>
<feature type="compositionally biased region" description="Polar residues" evidence="1">
    <location>
        <begin position="625"/>
        <end position="640"/>
    </location>
</feature>
<feature type="compositionally biased region" description="Low complexity" evidence="1">
    <location>
        <begin position="66"/>
        <end position="80"/>
    </location>
</feature>
<feature type="region of interest" description="Disordered" evidence="1">
    <location>
        <begin position="154"/>
        <end position="203"/>
    </location>
</feature>
<keyword evidence="3" id="KW-1185">Reference proteome</keyword>
<feature type="compositionally biased region" description="Polar residues" evidence="1">
    <location>
        <begin position="183"/>
        <end position="195"/>
    </location>
</feature>
<sequence length="822" mass="88502">MSWFSGRGSDDSDDSDEEDLEDAAKAEFFGISKWRGSTGMARAVVAKENRDARSVRDQDSGRNSTSSQHQAPASAQASASDRMRTPALASSKVSLSENMSAAPLDGSWSRTSNMAELFAEAQGRSSDSITPQMSASANQSAYALPLLGATGQHASVGSGGLRDDPTAPMRSRDVGGPDLARVAQTSRDLESSSSIEDAPAANAVSLTERMKQLRNLSSTKQPTPGVASSKALVLDSSRTHRKSPLVKESVALEDSSNSLGTESSSMLERSSGSGSDTGAQMRQAFRHSGLANEVEPKGTTWMSGDDNGAFANRSSNSMFTSRSFDSAPGAHSGAASSTTSVTGLAPQSTTCIAGNLRTDSVTGLIYQTGSPKASEDVDERISKFEAMHGPGPRMTAEPATDSNASIGAASQQADWMRNQSTDAATRALNRSGVGRSNFIQNRSSSFADSSASTPNSERSQMLTDRRSFNQNERVTFSGVERRVPVAKSAVAEPDPSEILVEDLLMEIGKLRKWTQTEIQDDLRVMKSQRLRTMADLMLLSATTWKELMIPGIVKDSLRAADQKALRLWGYGQQALRFVFLQKSEIAAIVIMSDSSFAWGYPGTSVALARKAAGYDDSDEAPTSVPPASQLMTQSPSQAANTRRDFSLNRMGSGRQQQAIVADEHAGDHAGRPHSNENSRNPLNNATSTESLQYSLMIAKQVVTGGRDSDSNSISGSSQDRPRQTPVRSESSQLRMIPDFSKDDRFAVWPNSMAIGELLLSIGSERNWTAAEMQSDRQAFEKQRIRTVGDLRAISDQTWDALTSVLPIVKDLVRHEIWRSEEN</sequence>
<proteinExistence type="predicted"/>
<feature type="compositionally biased region" description="Polar residues" evidence="1">
    <location>
        <begin position="453"/>
        <end position="470"/>
    </location>
</feature>
<feature type="region of interest" description="Disordered" evidence="1">
    <location>
        <begin position="1"/>
        <end position="21"/>
    </location>
</feature>
<evidence type="ECO:0000313" key="2">
    <source>
        <dbReference type="EMBL" id="KAL2917846.1"/>
    </source>
</evidence>
<feature type="compositionally biased region" description="Basic and acidic residues" evidence="1">
    <location>
        <begin position="161"/>
        <end position="175"/>
    </location>
</feature>
<name>A0ABR4NE97_9FUNG</name>
<gene>
    <name evidence="2" type="ORF">HK105_202719</name>
</gene>
<organism evidence="2 3">
    <name type="scientific">Polyrhizophydium stewartii</name>
    <dbReference type="NCBI Taxonomy" id="2732419"/>
    <lineage>
        <taxon>Eukaryota</taxon>
        <taxon>Fungi</taxon>
        <taxon>Fungi incertae sedis</taxon>
        <taxon>Chytridiomycota</taxon>
        <taxon>Chytridiomycota incertae sedis</taxon>
        <taxon>Chytridiomycetes</taxon>
        <taxon>Rhizophydiales</taxon>
        <taxon>Rhizophydiales incertae sedis</taxon>
        <taxon>Polyrhizophydium</taxon>
    </lineage>
</organism>
<comment type="caution">
    <text evidence="2">The sequence shown here is derived from an EMBL/GenBank/DDBJ whole genome shotgun (WGS) entry which is preliminary data.</text>
</comment>